<feature type="region of interest" description="Disordered" evidence="1">
    <location>
        <begin position="115"/>
        <end position="142"/>
    </location>
</feature>
<organism evidence="2 3">
    <name type="scientific">Orchesella dallaii</name>
    <dbReference type="NCBI Taxonomy" id="48710"/>
    <lineage>
        <taxon>Eukaryota</taxon>
        <taxon>Metazoa</taxon>
        <taxon>Ecdysozoa</taxon>
        <taxon>Arthropoda</taxon>
        <taxon>Hexapoda</taxon>
        <taxon>Collembola</taxon>
        <taxon>Entomobryomorpha</taxon>
        <taxon>Entomobryoidea</taxon>
        <taxon>Orchesellidae</taxon>
        <taxon>Orchesellinae</taxon>
        <taxon>Orchesella</taxon>
    </lineage>
</organism>
<evidence type="ECO:0000313" key="2">
    <source>
        <dbReference type="EMBL" id="CAL8146214.1"/>
    </source>
</evidence>
<protein>
    <recommendedName>
        <fullName evidence="4">DUF4806 domain-containing protein</fullName>
    </recommendedName>
</protein>
<sequence length="447" mass="49579">MLPFSVVVFSLEDTIEVISSSWLNDGKTETYWPSTVGNRLKKLVTTHANPLSEVKVKWGKYSCRILKSYDSFEAARKGCKKAEDNETSNIETTDVDTPIRSRKVKQKFRTPSLPIGATKVKKNLKPKAPSPSSSDTSDSSLELIDESPTNLRDLDTGYTPFLQQLADTSFGHPEDLYDNNNASSSTSENFQIPLVTDRINQTGEQIVYAIEGVQPTISDVMNVLKEVQIAVGHQKEEAQRLQNFVITQMVLVKEKLNEILARTITTQSETLEVCRIGIPVKTLDELNSLQSFLLSDDNFMKLSKQLSVLGGGTPSKITHHILNEIISTEVALVISFTGKGTKAQAGLRKTPVINLLYETVRRTKGGVSTTNKEINEFVKVWLKNASDRDGGKKRRMSKQGQQQVPVVPPIQQVESARATETLPAIHRVMPPPSSIIQASHHLVLNPM</sequence>
<feature type="compositionally biased region" description="Low complexity" evidence="1">
    <location>
        <begin position="130"/>
        <end position="142"/>
    </location>
</feature>
<comment type="caution">
    <text evidence="2">The sequence shown here is derived from an EMBL/GenBank/DDBJ whole genome shotgun (WGS) entry which is preliminary data.</text>
</comment>
<gene>
    <name evidence="2" type="ORF">ODALV1_LOCUS30742</name>
</gene>
<dbReference type="Proteomes" id="UP001642540">
    <property type="component" value="Unassembled WGS sequence"/>
</dbReference>
<accession>A0ABP1S8E3</accession>
<evidence type="ECO:0000256" key="1">
    <source>
        <dbReference type="SAM" id="MobiDB-lite"/>
    </source>
</evidence>
<name>A0ABP1S8E3_9HEXA</name>
<dbReference type="PANTHER" id="PTHR34153">
    <property type="entry name" value="SI:CH211-262H13.3-RELATED-RELATED"/>
    <property type="match status" value="1"/>
</dbReference>
<reference evidence="2 3" key="1">
    <citation type="submission" date="2024-08" db="EMBL/GenBank/DDBJ databases">
        <authorList>
            <person name="Cucini C."/>
            <person name="Frati F."/>
        </authorList>
    </citation>
    <scope>NUCLEOTIDE SEQUENCE [LARGE SCALE GENOMIC DNA]</scope>
</reference>
<keyword evidence="3" id="KW-1185">Reference proteome</keyword>
<evidence type="ECO:0000313" key="3">
    <source>
        <dbReference type="Proteomes" id="UP001642540"/>
    </source>
</evidence>
<dbReference type="PANTHER" id="PTHR34153:SF2">
    <property type="entry name" value="SI:CH211-262H13.3-RELATED"/>
    <property type="match status" value="1"/>
</dbReference>
<dbReference type="EMBL" id="CAXLJM020000164">
    <property type="protein sequence ID" value="CAL8146214.1"/>
    <property type="molecule type" value="Genomic_DNA"/>
</dbReference>
<evidence type="ECO:0008006" key="4">
    <source>
        <dbReference type="Google" id="ProtNLM"/>
    </source>
</evidence>
<proteinExistence type="predicted"/>